<evidence type="ECO:0000256" key="2">
    <source>
        <dbReference type="ARBA" id="ARBA00022448"/>
    </source>
</evidence>
<evidence type="ECO:0000256" key="4">
    <source>
        <dbReference type="ARBA" id="ARBA00022519"/>
    </source>
</evidence>
<dbReference type="GO" id="GO:0005886">
    <property type="term" value="C:plasma membrane"/>
    <property type="evidence" value="ECO:0007669"/>
    <property type="project" value="UniProtKB-SubCell"/>
</dbReference>
<evidence type="ECO:0000256" key="3">
    <source>
        <dbReference type="ARBA" id="ARBA00022475"/>
    </source>
</evidence>
<evidence type="ECO:0000313" key="11">
    <source>
        <dbReference type="EMBL" id="KHF39465.1"/>
    </source>
</evidence>
<feature type="transmembrane region" description="Helical" evidence="9">
    <location>
        <begin position="81"/>
        <end position="103"/>
    </location>
</feature>
<dbReference type="eggNOG" id="COG3090">
    <property type="taxonomic scope" value="Bacteria"/>
</dbReference>
<name>A0A0B0IDV0_9BACI</name>
<evidence type="ECO:0000256" key="1">
    <source>
        <dbReference type="ARBA" id="ARBA00004429"/>
    </source>
</evidence>
<dbReference type="InterPro" id="IPR007387">
    <property type="entry name" value="TRAP_DctQ"/>
</dbReference>
<feature type="transmembrane region" description="Helical" evidence="9">
    <location>
        <begin position="123"/>
        <end position="143"/>
    </location>
</feature>
<keyword evidence="4" id="KW-0997">Cell inner membrane</keyword>
<comment type="caution">
    <text evidence="11">The sequence shown here is derived from an EMBL/GenBank/DDBJ whole genome shotgun (WGS) entry which is preliminary data.</text>
</comment>
<dbReference type="OrthoDB" id="9815614at2"/>
<dbReference type="PANTHER" id="PTHR35011:SF2">
    <property type="entry name" value="2,3-DIKETO-L-GULONATE TRAP TRANSPORTER SMALL PERMEASE PROTEIN YIAM"/>
    <property type="match status" value="1"/>
</dbReference>
<dbReference type="GO" id="GO:0015740">
    <property type="term" value="P:C4-dicarboxylate transport"/>
    <property type="evidence" value="ECO:0007669"/>
    <property type="project" value="TreeGrafter"/>
</dbReference>
<keyword evidence="6 9" id="KW-1133">Transmembrane helix</keyword>
<evidence type="ECO:0000256" key="7">
    <source>
        <dbReference type="ARBA" id="ARBA00023136"/>
    </source>
</evidence>
<dbReference type="GO" id="GO:0022857">
    <property type="term" value="F:transmembrane transporter activity"/>
    <property type="evidence" value="ECO:0007669"/>
    <property type="project" value="TreeGrafter"/>
</dbReference>
<dbReference type="Proteomes" id="UP000030832">
    <property type="component" value="Unassembled WGS sequence"/>
</dbReference>
<reference evidence="11 12" key="1">
    <citation type="submission" date="2014-09" db="EMBL/GenBank/DDBJ databases">
        <title>Genome sequencing and annotation of Bacillus Okhensis strain Kh10-101T.</title>
        <authorList>
            <person name="Prakash J.S."/>
        </authorList>
    </citation>
    <scope>NUCLEOTIDE SEQUENCE [LARGE SCALE GENOMIC DNA]</scope>
    <source>
        <strain evidence="12">Kh10-101T</strain>
    </source>
</reference>
<proteinExistence type="inferred from homology"/>
<dbReference type="Pfam" id="PF04290">
    <property type="entry name" value="DctQ"/>
    <property type="match status" value="1"/>
</dbReference>
<dbReference type="InterPro" id="IPR055348">
    <property type="entry name" value="DctQ"/>
</dbReference>
<comment type="similarity">
    <text evidence="8">Belongs to the TRAP transporter small permease family.</text>
</comment>
<feature type="transmembrane region" description="Helical" evidence="9">
    <location>
        <begin position="43"/>
        <end position="60"/>
    </location>
</feature>
<feature type="domain" description="Tripartite ATP-independent periplasmic transporters DctQ component" evidence="10">
    <location>
        <begin position="20"/>
        <end position="150"/>
    </location>
</feature>
<protein>
    <submittedName>
        <fullName evidence="11">2,3-diketo-L-gulonate TRAP transporter</fullName>
    </submittedName>
</protein>
<evidence type="ECO:0000256" key="8">
    <source>
        <dbReference type="ARBA" id="ARBA00038436"/>
    </source>
</evidence>
<keyword evidence="3" id="KW-1003">Cell membrane</keyword>
<dbReference type="RefSeq" id="WP_034630627.1">
    <property type="nucleotide sequence ID" value="NZ_JRJU01000019.1"/>
</dbReference>
<organism evidence="11 12">
    <name type="scientific">Halalkalibacter okhensis</name>
    <dbReference type="NCBI Taxonomy" id="333138"/>
    <lineage>
        <taxon>Bacteria</taxon>
        <taxon>Bacillati</taxon>
        <taxon>Bacillota</taxon>
        <taxon>Bacilli</taxon>
        <taxon>Bacillales</taxon>
        <taxon>Bacillaceae</taxon>
        <taxon>Halalkalibacter</taxon>
    </lineage>
</organism>
<gene>
    <name evidence="11" type="ORF">LQ50_15535</name>
</gene>
<dbReference type="AlphaFoldDB" id="A0A0B0IDV0"/>
<sequence length="162" mass="18748">MKRVKRIEEGFVGISLLVVTIILFVNIVLRYGFSANTNWAEELIRYVMIWITFIGAAICFRRSMHVGIDFFIEFVSKKWRAIIAIYVNIASSLFMIFLLYYGIELVKFGMDSAQITPSLQIKMYIIYMAIPIGAALSLMHLVINTYHHIKNLQSKSIEEKQI</sequence>
<evidence type="ECO:0000259" key="10">
    <source>
        <dbReference type="Pfam" id="PF04290"/>
    </source>
</evidence>
<evidence type="ECO:0000256" key="6">
    <source>
        <dbReference type="ARBA" id="ARBA00022989"/>
    </source>
</evidence>
<evidence type="ECO:0000313" key="12">
    <source>
        <dbReference type="Proteomes" id="UP000030832"/>
    </source>
</evidence>
<keyword evidence="2" id="KW-0813">Transport</keyword>
<comment type="subcellular location">
    <subcellularLocation>
        <location evidence="1">Cell inner membrane</location>
        <topology evidence="1">Multi-pass membrane protein</topology>
    </subcellularLocation>
</comment>
<keyword evidence="12" id="KW-1185">Reference proteome</keyword>
<evidence type="ECO:0000256" key="9">
    <source>
        <dbReference type="SAM" id="Phobius"/>
    </source>
</evidence>
<feature type="transmembrane region" description="Helical" evidence="9">
    <location>
        <begin position="12"/>
        <end position="31"/>
    </location>
</feature>
<dbReference type="STRING" id="333138.LQ50_15535"/>
<dbReference type="PANTHER" id="PTHR35011">
    <property type="entry name" value="2,3-DIKETO-L-GULONATE TRAP TRANSPORTER SMALL PERMEASE PROTEIN YIAM"/>
    <property type="match status" value="1"/>
</dbReference>
<keyword evidence="7 9" id="KW-0472">Membrane</keyword>
<accession>A0A0B0IDV0</accession>
<evidence type="ECO:0000256" key="5">
    <source>
        <dbReference type="ARBA" id="ARBA00022692"/>
    </source>
</evidence>
<keyword evidence="5 9" id="KW-0812">Transmembrane</keyword>
<dbReference type="EMBL" id="JRJU01000019">
    <property type="protein sequence ID" value="KHF39465.1"/>
    <property type="molecule type" value="Genomic_DNA"/>
</dbReference>